<feature type="transmembrane region" description="Helical" evidence="1">
    <location>
        <begin position="37"/>
        <end position="58"/>
    </location>
</feature>
<dbReference type="EMBL" id="CP014504">
    <property type="protein sequence ID" value="AMP99266.1"/>
    <property type="molecule type" value="Genomic_DNA"/>
</dbReference>
<protein>
    <submittedName>
        <fullName evidence="2">Uncharacterized protein</fullName>
    </submittedName>
</protein>
<feature type="transmembrane region" description="Helical" evidence="1">
    <location>
        <begin position="7"/>
        <end position="25"/>
    </location>
</feature>
<reference evidence="2 3" key="1">
    <citation type="submission" date="2016-03" db="EMBL/GenBank/DDBJ databases">
        <title>Complete genome sequence of Pedobacter cryoconitis PAMC 27485.</title>
        <authorList>
            <person name="Lee J."/>
            <person name="Kim O.-S."/>
        </authorList>
    </citation>
    <scope>NUCLEOTIDE SEQUENCE [LARGE SCALE GENOMIC DNA]</scope>
    <source>
        <strain evidence="2 3">PAMC 27485</strain>
    </source>
</reference>
<gene>
    <name evidence="2" type="ORF">AY601_2372</name>
</gene>
<keyword evidence="1" id="KW-1133">Transmembrane helix</keyword>
<evidence type="ECO:0000313" key="2">
    <source>
        <dbReference type="EMBL" id="AMP99266.1"/>
    </source>
</evidence>
<dbReference type="PATRIC" id="fig|188932.3.peg.2481"/>
<evidence type="ECO:0000313" key="3">
    <source>
        <dbReference type="Proteomes" id="UP000071561"/>
    </source>
</evidence>
<keyword evidence="1" id="KW-0472">Membrane</keyword>
<dbReference type="AlphaFoldDB" id="A0A127VD32"/>
<dbReference type="Proteomes" id="UP000071561">
    <property type="component" value="Chromosome"/>
</dbReference>
<keyword evidence="3" id="KW-1185">Reference proteome</keyword>
<accession>A0A127VD32</accession>
<evidence type="ECO:0000256" key="1">
    <source>
        <dbReference type="SAM" id="Phobius"/>
    </source>
</evidence>
<sequence length="69" mass="7530">MGNLSKAILVTATLEVALLLLVFFIKLTDGAFPFYNLALVTGETIMVVLISLIGILIVKSMKSDFRIDN</sequence>
<dbReference type="KEGG" id="pcm:AY601_2372"/>
<keyword evidence="1" id="KW-0812">Transmembrane</keyword>
<proteinExistence type="predicted"/>
<organism evidence="2 3">
    <name type="scientific">Pedobacter cryoconitis</name>
    <dbReference type="NCBI Taxonomy" id="188932"/>
    <lineage>
        <taxon>Bacteria</taxon>
        <taxon>Pseudomonadati</taxon>
        <taxon>Bacteroidota</taxon>
        <taxon>Sphingobacteriia</taxon>
        <taxon>Sphingobacteriales</taxon>
        <taxon>Sphingobacteriaceae</taxon>
        <taxon>Pedobacter</taxon>
    </lineage>
</organism>
<name>A0A127VD32_9SPHI</name>